<dbReference type="InterPro" id="IPR036259">
    <property type="entry name" value="MFS_trans_sf"/>
</dbReference>
<reference evidence="6 7" key="1">
    <citation type="submission" date="2024-06" db="EMBL/GenBank/DDBJ databases">
        <authorList>
            <person name="Kim D.-U."/>
        </authorList>
    </citation>
    <scope>NUCLEOTIDE SEQUENCE [LARGE SCALE GENOMIC DNA]</scope>
    <source>
        <strain evidence="6 7">KACC15460</strain>
    </source>
</reference>
<evidence type="ECO:0000256" key="2">
    <source>
        <dbReference type="ARBA" id="ARBA00022989"/>
    </source>
</evidence>
<dbReference type="Proteomes" id="UP001548832">
    <property type="component" value="Unassembled WGS sequence"/>
</dbReference>
<dbReference type="InterPro" id="IPR020846">
    <property type="entry name" value="MFS_dom"/>
</dbReference>
<dbReference type="InterPro" id="IPR011701">
    <property type="entry name" value="MFS"/>
</dbReference>
<comment type="caution">
    <text evidence="6">The sequence shown here is derived from an EMBL/GenBank/DDBJ whole genome shotgun (WGS) entry which is preliminary data.</text>
</comment>
<dbReference type="RefSeq" id="WP_354463536.1">
    <property type="nucleotide sequence ID" value="NZ_JBEWSZ010000004.1"/>
</dbReference>
<feature type="domain" description="Major facilitator superfamily (MFS) profile" evidence="5">
    <location>
        <begin position="16"/>
        <end position="395"/>
    </location>
</feature>
<dbReference type="Pfam" id="PF07690">
    <property type="entry name" value="MFS_1"/>
    <property type="match status" value="1"/>
</dbReference>
<sequence length="413" mass="42691">MNGARMSMTAQPAASRQWTLLVLVVLIGINLRPFLTAPGPILADIVADTGMGYGSLAMLTLLPMLLMGVGAFVAPGIQAAIGTRRGLLAALAVLTAGSMLRLVALDGLSLILTAALCGAGVAFIQAAFPGIIKAKFPNNTPAVTGLYSCMIMGGGALGARLTPLLVSSGYDWRSALAWLAAPAAIALCAAFRVLSDAKAARPDRALTGLLLRRPRTWVLMAAFGLVNSGYSSMVAWLAPYYQAQGWSSAASGNLVAVMAICQAVSALASPILARRSIDRRPWLWLTLLLQAAGFAGLAFFPASSPILWVGICGAGLGGSFSLAIVTALDHLPRPEQAGALAALMQGGGFLIAALGPFATALLHGWSGSFASGWIMHLACVTVTAFLYLRFNPKRYGEVMQPSVGAVAHSSANL</sequence>
<feature type="transmembrane region" description="Helical" evidence="4">
    <location>
        <begin position="216"/>
        <end position="238"/>
    </location>
</feature>
<accession>A0ABV2DN12</accession>
<dbReference type="PANTHER" id="PTHR23523:SF1">
    <property type="entry name" value="CYANATE TRANSPORT PROTEIN CYNX"/>
    <property type="match status" value="1"/>
</dbReference>
<dbReference type="SUPFAM" id="SSF103473">
    <property type="entry name" value="MFS general substrate transporter"/>
    <property type="match status" value="1"/>
</dbReference>
<evidence type="ECO:0000313" key="7">
    <source>
        <dbReference type="Proteomes" id="UP001548832"/>
    </source>
</evidence>
<evidence type="ECO:0000259" key="5">
    <source>
        <dbReference type="PROSITE" id="PS50850"/>
    </source>
</evidence>
<feature type="transmembrane region" description="Helical" evidence="4">
    <location>
        <begin position="340"/>
        <end position="361"/>
    </location>
</feature>
<feature type="transmembrane region" description="Helical" evidence="4">
    <location>
        <begin position="175"/>
        <end position="195"/>
    </location>
</feature>
<feature type="transmembrane region" description="Helical" evidence="4">
    <location>
        <begin position="373"/>
        <end position="390"/>
    </location>
</feature>
<proteinExistence type="predicted"/>
<feature type="transmembrane region" description="Helical" evidence="4">
    <location>
        <begin position="144"/>
        <end position="163"/>
    </location>
</feature>
<evidence type="ECO:0000313" key="6">
    <source>
        <dbReference type="EMBL" id="MET2831414.1"/>
    </source>
</evidence>
<organism evidence="6 7">
    <name type="scientific">Mesorhizobium shangrilense</name>
    <dbReference type="NCBI Taxonomy" id="460060"/>
    <lineage>
        <taxon>Bacteria</taxon>
        <taxon>Pseudomonadati</taxon>
        <taxon>Pseudomonadota</taxon>
        <taxon>Alphaproteobacteria</taxon>
        <taxon>Hyphomicrobiales</taxon>
        <taxon>Phyllobacteriaceae</taxon>
        <taxon>Mesorhizobium</taxon>
    </lineage>
</organism>
<feature type="transmembrane region" description="Helical" evidence="4">
    <location>
        <begin position="110"/>
        <end position="132"/>
    </location>
</feature>
<name>A0ABV2DN12_9HYPH</name>
<feature type="transmembrane region" description="Helical" evidence="4">
    <location>
        <begin position="86"/>
        <end position="104"/>
    </location>
</feature>
<gene>
    <name evidence="6" type="ORF">ABVQ20_31160</name>
</gene>
<keyword evidence="3 4" id="KW-0472">Membrane</keyword>
<dbReference type="InterPro" id="IPR052524">
    <property type="entry name" value="MFS_Cyanate_Porter"/>
</dbReference>
<feature type="transmembrane region" description="Helical" evidence="4">
    <location>
        <begin position="53"/>
        <end position="74"/>
    </location>
</feature>
<evidence type="ECO:0000256" key="1">
    <source>
        <dbReference type="ARBA" id="ARBA00022692"/>
    </source>
</evidence>
<feature type="transmembrane region" description="Helical" evidence="4">
    <location>
        <begin position="282"/>
        <end position="300"/>
    </location>
</feature>
<keyword evidence="7" id="KW-1185">Reference proteome</keyword>
<dbReference type="EMBL" id="JBEWSZ010000004">
    <property type="protein sequence ID" value="MET2831414.1"/>
    <property type="molecule type" value="Genomic_DNA"/>
</dbReference>
<dbReference type="NCBIfam" id="NF007256">
    <property type="entry name" value="PRK09705.1"/>
    <property type="match status" value="1"/>
</dbReference>
<dbReference type="PANTHER" id="PTHR23523">
    <property type="match status" value="1"/>
</dbReference>
<feature type="transmembrane region" description="Helical" evidence="4">
    <location>
        <begin position="250"/>
        <end position="273"/>
    </location>
</feature>
<feature type="transmembrane region" description="Helical" evidence="4">
    <location>
        <begin position="306"/>
        <end position="328"/>
    </location>
</feature>
<keyword evidence="1 4" id="KW-0812">Transmembrane</keyword>
<dbReference type="Gene3D" id="1.20.1250.20">
    <property type="entry name" value="MFS general substrate transporter like domains"/>
    <property type="match status" value="2"/>
</dbReference>
<protein>
    <submittedName>
        <fullName evidence="6">Cyanate transporter</fullName>
    </submittedName>
</protein>
<evidence type="ECO:0000256" key="4">
    <source>
        <dbReference type="SAM" id="Phobius"/>
    </source>
</evidence>
<evidence type="ECO:0000256" key="3">
    <source>
        <dbReference type="ARBA" id="ARBA00023136"/>
    </source>
</evidence>
<dbReference type="PROSITE" id="PS50850">
    <property type="entry name" value="MFS"/>
    <property type="match status" value="1"/>
</dbReference>
<keyword evidence="2 4" id="KW-1133">Transmembrane helix</keyword>